<evidence type="ECO:0000256" key="4">
    <source>
        <dbReference type="PROSITE-ProRule" id="PRU00023"/>
    </source>
</evidence>
<dbReference type="Proteomes" id="UP000515135">
    <property type="component" value="Unplaced"/>
</dbReference>
<dbReference type="Pfam" id="PF12796">
    <property type="entry name" value="Ank_2"/>
    <property type="match status" value="1"/>
</dbReference>
<dbReference type="InterPro" id="IPR002893">
    <property type="entry name" value="Znf_MYND"/>
</dbReference>
<evidence type="ECO:0000256" key="5">
    <source>
        <dbReference type="PROSITE-ProRule" id="PRU00134"/>
    </source>
</evidence>
<dbReference type="PROSITE" id="PS50865">
    <property type="entry name" value="ZF_MYND_2"/>
    <property type="match status" value="1"/>
</dbReference>
<evidence type="ECO:0000256" key="3">
    <source>
        <dbReference type="ARBA" id="ARBA00022833"/>
    </source>
</evidence>
<dbReference type="GeneID" id="109477595"/>
<dbReference type="PROSITE" id="PS50297">
    <property type="entry name" value="ANK_REP_REGION"/>
    <property type="match status" value="1"/>
</dbReference>
<keyword evidence="2 5" id="KW-0863">Zinc-finger</keyword>
<dbReference type="Gene3D" id="1.25.40.20">
    <property type="entry name" value="Ankyrin repeat-containing domain"/>
    <property type="match status" value="1"/>
</dbReference>
<evidence type="ECO:0000313" key="8">
    <source>
        <dbReference type="RefSeq" id="XP_019634491.1"/>
    </source>
</evidence>
<proteinExistence type="predicted"/>
<dbReference type="InterPro" id="IPR036770">
    <property type="entry name" value="Ankyrin_rpt-contain_sf"/>
</dbReference>
<evidence type="ECO:0000259" key="6">
    <source>
        <dbReference type="PROSITE" id="PS50865"/>
    </source>
</evidence>
<reference evidence="8" key="1">
    <citation type="submission" date="2025-08" db="UniProtKB">
        <authorList>
            <consortium name="RefSeq"/>
        </authorList>
    </citation>
    <scope>IDENTIFICATION</scope>
    <source>
        <tissue evidence="8">Gonad</tissue>
    </source>
</reference>
<dbReference type="InterPro" id="IPR002110">
    <property type="entry name" value="Ankyrin_rpt"/>
</dbReference>
<dbReference type="SUPFAM" id="SSF48403">
    <property type="entry name" value="Ankyrin repeat"/>
    <property type="match status" value="1"/>
</dbReference>
<keyword evidence="1" id="KW-0479">Metal-binding</keyword>
<evidence type="ECO:0000256" key="2">
    <source>
        <dbReference type="ARBA" id="ARBA00022771"/>
    </source>
</evidence>
<dbReference type="PANTHER" id="PTHR24144:SF5">
    <property type="entry name" value="BTB DOMAIN-CONTAINING PROTEIN"/>
    <property type="match status" value="1"/>
</dbReference>
<feature type="repeat" description="ANK" evidence="4">
    <location>
        <begin position="42"/>
        <end position="74"/>
    </location>
</feature>
<feature type="repeat" description="ANK" evidence="4">
    <location>
        <begin position="76"/>
        <end position="108"/>
    </location>
</feature>
<dbReference type="Gene3D" id="6.10.140.2220">
    <property type="match status" value="1"/>
</dbReference>
<dbReference type="SMART" id="SM00248">
    <property type="entry name" value="ANK"/>
    <property type="match status" value="3"/>
</dbReference>
<dbReference type="OrthoDB" id="194358at2759"/>
<dbReference type="PANTHER" id="PTHR24144">
    <property type="entry name" value="ANKYRIN REPEAT DOMAIN-CONTAINING PROTEIN 49"/>
    <property type="match status" value="1"/>
</dbReference>
<keyword evidence="7" id="KW-1185">Reference proteome</keyword>
<keyword evidence="4" id="KW-0040">ANK repeat</keyword>
<evidence type="ECO:0000313" key="7">
    <source>
        <dbReference type="Proteomes" id="UP000515135"/>
    </source>
</evidence>
<sequence>MMNVDMAEKASEFEALVQAAALEAGTDIDYTKLANEVVARTGRNPALYMASFFGHVDIVKMLLRTGASLTKRTEKSSSAPLHGAAIGGYTEVVDLLVQHGATLDVRDAYQRTPIMAACMFKKVHTVKRLIELGARLDLVDCYSQTADMYCFWDIVGEVGDRDCMVMMKMIREAMKTGLLRCCNPTCGKPGYRATLKLCAQCKLTRYCSRDCQKQHWTVGHKKCCGHDAYTSTGETPTKVKEWSGC</sequence>
<protein>
    <submittedName>
        <fullName evidence="8">Tankyrase-2-like</fullName>
    </submittedName>
</protein>
<organism evidence="7 8">
    <name type="scientific">Branchiostoma belcheri</name>
    <name type="common">Amphioxus</name>
    <dbReference type="NCBI Taxonomy" id="7741"/>
    <lineage>
        <taxon>Eukaryota</taxon>
        <taxon>Metazoa</taxon>
        <taxon>Chordata</taxon>
        <taxon>Cephalochordata</taxon>
        <taxon>Leptocardii</taxon>
        <taxon>Amphioxiformes</taxon>
        <taxon>Branchiostomatidae</taxon>
        <taxon>Branchiostoma</taxon>
    </lineage>
</organism>
<dbReference type="AlphaFoldDB" id="A0A6P4ZY36"/>
<keyword evidence="3" id="KW-0862">Zinc</keyword>
<dbReference type="SUPFAM" id="SSF144232">
    <property type="entry name" value="HIT/MYND zinc finger-like"/>
    <property type="match status" value="1"/>
</dbReference>
<feature type="domain" description="MYND-type" evidence="6">
    <location>
        <begin position="183"/>
        <end position="224"/>
    </location>
</feature>
<dbReference type="Pfam" id="PF01753">
    <property type="entry name" value="zf-MYND"/>
    <property type="match status" value="1"/>
</dbReference>
<dbReference type="RefSeq" id="XP_019634491.1">
    <property type="nucleotide sequence ID" value="XM_019778932.1"/>
</dbReference>
<dbReference type="PROSITE" id="PS50088">
    <property type="entry name" value="ANK_REPEAT"/>
    <property type="match status" value="2"/>
</dbReference>
<gene>
    <name evidence="8" type="primary">LOC109477595</name>
</gene>
<dbReference type="KEGG" id="bbel:109477595"/>
<accession>A0A6P4ZY36</accession>
<name>A0A6P4ZY36_BRABE</name>
<dbReference type="GO" id="GO:0008270">
    <property type="term" value="F:zinc ion binding"/>
    <property type="evidence" value="ECO:0007669"/>
    <property type="project" value="UniProtKB-KW"/>
</dbReference>
<evidence type="ECO:0000256" key="1">
    <source>
        <dbReference type="ARBA" id="ARBA00022723"/>
    </source>
</evidence>